<dbReference type="InterPro" id="IPR042100">
    <property type="entry name" value="Bug_dom1"/>
</dbReference>
<protein>
    <submittedName>
        <fullName evidence="3">ABC transporter substrate-binding protein</fullName>
    </submittedName>
</protein>
<comment type="similarity">
    <text evidence="1">Belongs to the UPF0065 (bug) family.</text>
</comment>
<dbReference type="SUPFAM" id="SSF53850">
    <property type="entry name" value="Periplasmic binding protein-like II"/>
    <property type="match status" value="1"/>
</dbReference>
<feature type="signal peptide" evidence="2">
    <location>
        <begin position="1"/>
        <end position="20"/>
    </location>
</feature>
<accession>A0A1D7UAS2</accession>
<dbReference type="AlphaFoldDB" id="A0A1D7UAS2"/>
<dbReference type="InterPro" id="IPR005064">
    <property type="entry name" value="BUG"/>
</dbReference>
<dbReference type="RefSeq" id="WP_069693660.1">
    <property type="nucleotide sequence ID" value="NZ_CP017147.1"/>
</dbReference>
<dbReference type="EMBL" id="CP017147">
    <property type="protein sequence ID" value="AOO84473.1"/>
    <property type="molecule type" value="Genomic_DNA"/>
</dbReference>
<name>A0A1D7UAS2_9HYPH</name>
<dbReference type="Pfam" id="PF03401">
    <property type="entry name" value="TctC"/>
    <property type="match status" value="1"/>
</dbReference>
<dbReference type="Proteomes" id="UP000094969">
    <property type="component" value="Chromosome"/>
</dbReference>
<dbReference type="OrthoDB" id="9780943at2"/>
<evidence type="ECO:0000313" key="3">
    <source>
        <dbReference type="EMBL" id="AOO84473.1"/>
    </source>
</evidence>
<organism evidence="3 4">
    <name type="scientific">Bosea vaviloviae</name>
    <dbReference type="NCBI Taxonomy" id="1526658"/>
    <lineage>
        <taxon>Bacteria</taxon>
        <taxon>Pseudomonadati</taxon>
        <taxon>Pseudomonadota</taxon>
        <taxon>Alphaproteobacteria</taxon>
        <taxon>Hyphomicrobiales</taxon>
        <taxon>Boseaceae</taxon>
        <taxon>Bosea</taxon>
    </lineage>
</organism>
<evidence type="ECO:0000256" key="2">
    <source>
        <dbReference type="SAM" id="SignalP"/>
    </source>
</evidence>
<sequence length="321" mass="33625">MHTLRAFAAAAMLYASPATSQDWPSRQVTVIVPFAAGSTPDIAARMVAERLQAKLGQPFVIENKPGASGNLGTASVARAEPDGHTIGVSIVGPLALNPLLFAKMTYDPKTELAPVTVLASQPSVLVVSKDLGVTNTEALIALLKRDASKLNFGSIGNGSLSHLAVEAIALNSNARPVHVPYNGSPAAVTALIRGDVQIAVLPASSVMPQAETGQIVLLAVTAARRSALLPDLPTLAEAGIAGVEVDSWIGLVAPARTSPAILAKLEREARQVLAEPAIREKLKVQYMEPVGNASQDFRALLDTELERWGPVIRANNIKLGQ</sequence>
<evidence type="ECO:0000313" key="4">
    <source>
        <dbReference type="Proteomes" id="UP000094969"/>
    </source>
</evidence>
<keyword evidence="4" id="KW-1185">Reference proteome</keyword>
<dbReference type="PIRSF" id="PIRSF017082">
    <property type="entry name" value="YflP"/>
    <property type="match status" value="1"/>
</dbReference>
<reference evidence="3 4" key="1">
    <citation type="journal article" date="2015" name="Antonie Van Leeuwenhoek">
        <title>Bosea vaviloviae sp. nov., a new species of slow-growing rhizobia isolated from nodules of the relict species Vavilovia formosa (Stev.) Fed.</title>
        <authorList>
            <person name="Safronova V.I."/>
            <person name="Kuznetsova I.G."/>
            <person name="Sazanova A.L."/>
            <person name="Kimeklis A.K."/>
            <person name="Belimov A.A."/>
            <person name="Andronov E.E."/>
            <person name="Pinaev A.G."/>
            <person name="Chizhevskaya E.P."/>
            <person name="Pukhaev A.R."/>
            <person name="Popov K.P."/>
            <person name="Willems A."/>
            <person name="Tikhonovich I.A."/>
        </authorList>
    </citation>
    <scope>NUCLEOTIDE SEQUENCE [LARGE SCALE GENOMIC DNA]</scope>
    <source>
        <strain evidence="3 4">Vaf18</strain>
    </source>
</reference>
<dbReference type="Gene3D" id="3.40.190.150">
    <property type="entry name" value="Bordetella uptake gene, domain 1"/>
    <property type="match status" value="1"/>
</dbReference>
<keyword evidence="2" id="KW-0732">Signal</keyword>
<dbReference type="Gene3D" id="3.40.190.10">
    <property type="entry name" value="Periplasmic binding protein-like II"/>
    <property type="match status" value="1"/>
</dbReference>
<dbReference type="STRING" id="1526658.BHK69_14365"/>
<dbReference type="PANTHER" id="PTHR42928:SF5">
    <property type="entry name" value="BLR1237 PROTEIN"/>
    <property type="match status" value="1"/>
</dbReference>
<gene>
    <name evidence="3" type="ORF">BHK69_14365</name>
</gene>
<dbReference type="KEGG" id="bvv:BHK69_14365"/>
<dbReference type="PANTHER" id="PTHR42928">
    <property type="entry name" value="TRICARBOXYLATE-BINDING PROTEIN"/>
    <property type="match status" value="1"/>
</dbReference>
<feature type="chain" id="PRO_5009100198" evidence="2">
    <location>
        <begin position="21"/>
        <end position="321"/>
    </location>
</feature>
<proteinExistence type="inferred from homology"/>
<evidence type="ECO:0000256" key="1">
    <source>
        <dbReference type="ARBA" id="ARBA00006987"/>
    </source>
</evidence>
<dbReference type="CDD" id="cd07012">
    <property type="entry name" value="PBP2_Bug_TTT"/>
    <property type="match status" value="1"/>
</dbReference>